<dbReference type="GO" id="GO:0006508">
    <property type="term" value="P:proteolysis"/>
    <property type="evidence" value="ECO:0007669"/>
    <property type="project" value="UniProtKB-KW"/>
</dbReference>
<sequence length="302" mass="34103">MAMSRFLLVQFLLMLAVLTVWSKPKKPTYHLHRSLFYKYSPQHTHRIQDDYKPIIPFYPKVKDTPVFGTSEEPKIKLGTMGMTVPLHKLLVRIYNNGQFLCVGTLITERLIATVNTCFVDVKVQDLTAKTFHNANEVMPVIQKNSSEFFNVDSETSLSVLELSNPAGNSSVTLSPAQLCDTTLQPRFVVQLTTYIRTRHSIHTQTTEVLPLAECRKAMNDPGGKVIRDTMICIKNTKHSSKCQKTYGNPLIYNGMICGINVMGHNCPRPLGVDVYDIVFNSADFVGEKMKFIIDADLEKDII</sequence>
<dbReference type="FunCoup" id="A0A6I8UMQ3">
    <property type="interactions" value="51"/>
</dbReference>
<evidence type="ECO:0000256" key="4">
    <source>
        <dbReference type="ARBA" id="ARBA00022825"/>
    </source>
</evidence>
<dbReference type="PANTHER" id="PTHR24276">
    <property type="entry name" value="POLYSERASE-RELATED"/>
    <property type="match status" value="1"/>
</dbReference>
<dbReference type="RefSeq" id="XP_001357869.2">
    <property type="nucleotide sequence ID" value="XM_001357832.2"/>
</dbReference>
<feature type="domain" description="Peptidase S1" evidence="7">
    <location>
        <begin position="66"/>
        <end position="290"/>
    </location>
</feature>
<keyword evidence="2 6" id="KW-0732">Signal</keyword>
<feature type="signal peptide" evidence="6">
    <location>
        <begin position="1"/>
        <end position="22"/>
    </location>
</feature>
<dbReference type="GO" id="GO:0004252">
    <property type="term" value="F:serine-type endopeptidase activity"/>
    <property type="evidence" value="ECO:0007669"/>
    <property type="project" value="InterPro"/>
</dbReference>
<keyword evidence="4" id="KW-0720">Serine protease</keyword>
<evidence type="ECO:0000256" key="1">
    <source>
        <dbReference type="ARBA" id="ARBA00022670"/>
    </source>
</evidence>
<dbReference type="SUPFAM" id="SSF50494">
    <property type="entry name" value="Trypsin-like serine proteases"/>
    <property type="match status" value="1"/>
</dbReference>
<dbReference type="Proteomes" id="UP000001819">
    <property type="component" value="Chromosome 2"/>
</dbReference>
<evidence type="ECO:0000256" key="3">
    <source>
        <dbReference type="ARBA" id="ARBA00022801"/>
    </source>
</evidence>
<dbReference type="ExpressionAtlas" id="A0A6I8UMQ3">
    <property type="expression patterns" value="baseline"/>
</dbReference>
<dbReference type="InterPro" id="IPR043504">
    <property type="entry name" value="Peptidase_S1_PA_chymotrypsin"/>
</dbReference>
<dbReference type="Gene3D" id="2.40.10.10">
    <property type="entry name" value="Trypsin-like serine proteases"/>
    <property type="match status" value="2"/>
</dbReference>
<dbReference type="PROSITE" id="PS50240">
    <property type="entry name" value="TRYPSIN_DOM"/>
    <property type="match status" value="1"/>
</dbReference>
<reference evidence="8" key="1">
    <citation type="submission" date="2024-06" db="UniProtKB">
        <authorList>
            <consortium name="RefSeq"/>
        </authorList>
    </citation>
    <scope>NUCLEOTIDE SEQUENCE [LARGE SCALE GENOMIC DNA]</scope>
    <source>
        <strain evidence="8">MV2-25</strain>
    </source>
</reference>
<evidence type="ECO:0000256" key="6">
    <source>
        <dbReference type="SAM" id="SignalP"/>
    </source>
</evidence>
<dbReference type="InterPro" id="IPR001254">
    <property type="entry name" value="Trypsin_dom"/>
</dbReference>
<keyword evidence="1" id="KW-0645">Protease</keyword>
<organism evidence="8 9">
    <name type="scientific">Drosophila pseudoobscura pseudoobscura</name>
    <name type="common">Fruit fly</name>
    <dbReference type="NCBI Taxonomy" id="46245"/>
    <lineage>
        <taxon>Eukaryota</taxon>
        <taxon>Metazoa</taxon>
        <taxon>Ecdysozoa</taxon>
        <taxon>Arthropoda</taxon>
        <taxon>Hexapoda</taxon>
        <taxon>Insecta</taxon>
        <taxon>Pterygota</taxon>
        <taxon>Neoptera</taxon>
        <taxon>Endopterygota</taxon>
        <taxon>Diptera</taxon>
        <taxon>Brachycera</taxon>
        <taxon>Muscomorpha</taxon>
        <taxon>Ephydroidea</taxon>
        <taxon>Drosophilidae</taxon>
        <taxon>Drosophila</taxon>
        <taxon>Sophophora</taxon>
    </lineage>
</organism>
<dbReference type="InParanoid" id="A0A6I8UMQ3"/>
<reference evidence="9" key="2">
    <citation type="submission" date="2025-08" db="UniProtKB">
        <authorList>
            <consortium name="RefSeq"/>
        </authorList>
    </citation>
    <scope>IDENTIFICATION</scope>
    <source>
        <strain evidence="9">MV-25-SWS-2005</strain>
        <tissue evidence="9">Whole body</tissue>
    </source>
</reference>
<dbReference type="KEGG" id="dpo:4800629"/>
<dbReference type="Pfam" id="PF00089">
    <property type="entry name" value="Trypsin"/>
    <property type="match status" value="1"/>
</dbReference>
<evidence type="ECO:0000256" key="5">
    <source>
        <dbReference type="ARBA" id="ARBA00023157"/>
    </source>
</evidence>
<evidence type="ECO:0000313" key="9">
    <source>
        <dbReference type="RefSeq" id="XP_001357869.2"/>
    </source>
</evidence>
<keyword evidence="8" id="KW-1185">Reference proteome</keyword>
<proteinExistence type="predicted"/>
<keyword evidence="5" id="KW-1015">Disulfide bond</keyword>
<evidence type="ECO:0000313" key="8">
    <source>
        <dbReference type="Proteomes" id="UP000001819"/>
    </source>
</evidence>
<dbReference type="PANTHER" id="PTHR24276:SF94">
    <property type="entry name" value="AT20289P-RELATED"/>
    <property type="match status" value="1"/>
</dbReference>
<evidence type="ECO:0000256" key="2">
    <source>
        <dbReference type="ARBA" id="ARBA00022729"/>
    </source>
</evidence>
<dbReference type="InterPro" id="IPR050430">
    <property type="entry name" value="Peptidase_S1"/>
</dbReference>
<protein>
    <submittedName>
        <fullName evidence="9">Seminase-like</fullName>
    </submittedName>
</protein>
<keyword evidence="3" id="KW-0378">Hydrolase</keyword>
<evidence type="ECO:0000259" key="7">
    <source>
        <dbReference type="PROSITE" id="PS50240"/>
    </source>
</evidence>
<dbReference type="InterPro" id="IPR009003">
    <property type="entry name" value="Peptidase_S1_PA"/>
</dbReference>
<accession>A0A6I8UMQ3</accession>
<feature type="chain" id="PRO_5026120398" evidence="6">
    <location>
        <begin position="23"/>
        <end position="302"/>
    </location>
</feature>
<dbReference type="AlphaFoldDB" id="A0A6I8UMQ3"/>
<gene>
    <name evidence="9" type="primary">LOC4800629</name>
</gene>
<name>A0A6I8UMQ3_DROPS</name>